<dbReference type="Pfam" id="PF04389">
    <property type="entry name" value="Peptidase_M28"/>
    <property type="match status" value="1"/>
</dbReference>
<gene>
    <name evidence="2" type="ORF">NX773_02700</name>
</gene>
<comment type="caution">
    <text evidence="2">The sequence shown here is derived from an EMBL/GenBank/DDBJ whole genome shotgun (WGS) entry which is preliminary data.</text>
</comment>
<dbReference type="EMBL" id="JANUGV010000001">
    <property type="protein sequence ID" value="MCS0607073.1"/>
    <property type="molecule type" value="Genomic_DNA"/>
</dbReference>
<dbReference type="SUPFAM" id="SSF53187">
    <property type="entry name" value="Zn-dependent exopeptidases"/>
    <property type="match status" value="1"/>
</dbReference>
<dbReference type="RefSeq" id="WP_258854844.1">
    <property type="nucleotide sequence ID" value="NZ_JANUGV010000001.1"/>
</dbReference>
<organism evidence="2 3">
    <name type="scientific">Massilia solisilvae</name>
    <dbReference type="NCBI Taxonomy" id="1811225"/>
    <lineage>
        <taxon>Bacteria</taxon>
        <taxon>Pseudomonadati</taxon>
        <taxon>Pseudomonadota</taxon>
        <taxon>Betaproteobacteria</taxon>
        <taxon>Burkholderiales</taxon>
        <taxon>Oxalobacteraceae</taxon>
        <taxon>Telluria group</taxon>
        <taxon>Massilia</taxon>
    </lineage>
</organism>
<sequence length="258" mass="26984">MRTFLATHWKVIVALAILVLLAVITMSPGAATPELAARLRTHVEAIASGEHNKASAVASYIEDTLAEQGYRVRRQQYQAGYFTACNVEVSLANLGADARPDRIFIIGARYGAAPGANNDGSGTAAVLELARLLKTMHPSRGTEIRFAFFVDDGSADSGNFIAFVGARASSHLVAQALAAFRAGPDLPAQGLAAPAYVQGLTLSGPGYPALMLTDTAFLRSPYYDTASDTTDKLDYTSMARAVAGLSRAIAALAGTTSG</sequence>
<reference evidence="2 3" key="1">
    <citation type="submission" date="2022-08" db="EMBL/GenBank/DDBJ databases">
        <title>Reclassification of Massilia species as members of the genera Telluria, Duganella, Pseudoduganella, Mokoshia gen. nov. and Zemynaea gen. nov. using orthogonal and non-orthogonal genome-based approaches.</title>
        <authorList>
            <person name="Bowman J.P."/>
        </authorList>
    </citation>
    <scope>NUCLEOTIDE SEQUENCE [LARGE SCALE GENOMIC DNA]</scope>
    <source>
        <strain evidence="2 3">JCM 31607</strain>
    </source>
</reference>
<proteinExistence type="predicted"/>
<dbReference type="InterPro" id="IPR007484">
    <property type="entry name" value="Peptidase_M28"/>
</dbReference>
<name>A0ABT2BEX6_9BURK</name>
<dbReference type="Gene3D" id="3.40.630.10">
    <property type="entry name" value="Zn peptidases"/>
    <property type="match status" value="2"/>
</dbReference>
<evidence type="ECO:0000313" key="2">
    <source>
        <dbReference type="EMBL" id="MCS0607073.1"/>
    </source>
</evidence>
<evidence type="ECO:0000313" key="3">
    <source>
        <dbReference type="Proteomes" id="UP001205861"/>
    </source>
</evidence>
<feature type="domain" description="Peptidase M28" evidence="1">
    <location>
        <begin position="111"/>
        <end position="150"/>
    </location>
</feature>
<evidence type="ECO:0000259" key="1">
    <source>
        <dbReference type="Pfam" id="PF04389"/>
    </source>
</evidence>
<dbReference type="Proteomes" id="UP001205861">
    <property type="component" value="Unassembled WGS sequence"/>
</dbReference>
<protein>
    <submittedName>
        <fullName evidence="2">M28 family peptidase</fullName>
    </submittedName>
</protein>
<accession>A0ABT2BEX6</accession>
<keyword evidence="3" id="KW-1185">Reference proteome</keyword>